<dbReference type="Proteomes" id="UP000694888">
    <property type="component" value="Unplaced"/>
</dbReference>
<keyword evidence="1" id="KW-0808">Transferase</keyword>
<gene>
    <name evidence="5" type="primary">LOC101853889</name>
</gene>
<dbReference type="GeneID" id="101853889"/>
<evidence type="ECO:0000256" key="1">
    <source>
        <dbReference type="ARBA" id="ARBA00022679"/>
    </source>
</evidence>
<dbReference type="InterPro" id="IPR029044">
    <property type="entry name" value="Nucleotide-diphossugar_trans"/>
</dbReference>
<organism evidence="4 5">
    <name type="scientific">Aplysia californica</name>
    <name type="common">California sea hare</name>
    <dbReference type="NCBI Taxonomy" id="6500"/>
    <lineage>
        <taxon>Eukaryota</taxon>
        <taxon>Metazoa</taxon>
        <taxon>Spiralia</taxon>
        <taxon>Lophotrochozoa</taxon>
        <taxon>Mollusca</taxon>
        <taxon>Gastropoda</taxon>
        <taxon>Heterobranchia</taxon>
        <taxon>Euthyneura</taxon>
        <taxon>Tectipleura</taxon>
        <taxon>Aplysiida</taxon>
        <taxon>Aplysioidea</taxon>
        <taxon>Aplysiidae</taxon>
        <taxon>Aplysia</taxon>
    </lineage>
</organism>
<sequence>MDWNLIFNWMSMTPPDGRERKTWADPVKMPTHLGCCFAVSKNNFNRLGGYDPELQIWGCENMELSFKAWMCGGSIEMIPCSHVGHMFRVLLPFSVGQNFDRTLTRNCLRVAEVWMDEYREIYRERIGPQMVSTERFTVRDLP</sequence>
<dbReference type="RefSeq" id="XP_012944336.1">
    <property type="nucleotide sequence ID" value="XM_013088882.2"/>
</dbReference>
<keyword evidence="2" id="KW-1015">Disulfide bond</keyword>
<proteinExistence type="predicted"/>
<dbReference type="Pfam" id="PF02709">
    <property type="entry name" value="Glyco_transf_7C"/>
    <property type="match status" value="1"/>
</dbReference>
<protein>
    <submittedName>
        <fullName evidence="5">Polypeptide N-acetylgalactosaminyltransferase 5 isoform X1</fullName>
    </submittedName>
</protein>
<keyword evidence="4" id="KW-1185">Reference proteome</keyword>
<reference evidence="5" key="1">
    <citation type="submission" date="2025-08" db="UniProtKB">
        <authorList>
            <consortium name="RefSeq"/>
        </authorList>
    </citation>
    <scope>IDENTIFICATION</scope>
</reference>
<evidence type="ECO:0000259" key="3">
    <source>
        <dbReference type="Pfam" id="PF02709"/>
    </source>
</evidence>
<dbReference type="Gene3D" id="3.90.550.10">
    <property type="entry name" value="Spore Coat Polysaccharide Biosynthesis Protein SpsA, Chain A"/>
    <property type="match status" value="1"/>
</dbReference>
<evidence type="ECO:0000313" key="4">
    <source>
        <dbReference type="Proteomes" id="UP000694888"/>
    </source>
</evidence>
<dbReference type="SUPFAM" id="SSF53448">
    <property type="entry name" value="Nucleotide-diphospho-sugar transferases"/>
    <property type="match status" value="1"/>
</dbReference>
<feature type="domain" description="Galactosyltransferase C-terminal" evidence="3">
    <location>
        <begin position="26"/>
        <end position="86"/>
    </location>
</feature>
<name>A0ABM1AB50_APLCA</name>
<evidence type="ECO:0000256" key="2">
    <source>
        <dbReference type="ARBA" id="ARBA00023157"/>
    </source>
</evidence>
<accession>A0ABM1AB50</accession>
<dbReference type="PANTHER" id="PTHR11675">
    <property type="entry name" value="N-ACETYLGALACTOSAMINYLTRANSFERASE"/>
    <property type="match status" value="1"/>
</dbReference>
<dbReference type="InterPro" id="IPR027791">
    <property type="entry name" value="Galactosyl_T_C"/>
</dbReference>
<dbReference type="PANTHER" id="PTHR11675:SF126">
    <property type="entry name" value="RICIN B LECTIN DOMAIN-CONTAINING PROTEIN"/>
    <property type="match status" value="1"/>
</dbReference>
<evidence type="ECO:0000313" key="5">
    <source>
        <dbReference type="RefSeq" id="XP_012944336.1"/>
    </source>
</evidence>